<protein>
    <submittedName>
        <fullName evidence="1">Uncharacterized protein</fullName>
    </submittedName>
</protein>
<dbReference type="Proteomes" id="UP000625711">
    <property type="component" value="Unassembled WGS sequence"/>
</dbReference>
<dbReference type="EMBL" id="JAACXV010018666">
    <property type="protein sequence ID" value="KAF7264020.1"/>
    <property type="molecule type" value="Genomic_DNA"/>
</dbReference>
<dbReference type="EMBL" id="JAACXV010018664">
    <property type="protein sequence ID" value="KAF7264021.1"/>
    <property type="molecule type" value="Genomic_DNA"/>
</dbReference>
<evidence type="ECO:0000313" key="2">
    <source>
        <dbReference type="EMBL" id="KAF7264021.1"/>
    </source>
</evidence>
<accession>A0A834HKV7</accession>
<sequence length="92" mass="10303">MINESYSKLFSFQRTETGIKDKLLNGLPNRISPRVNAAINRTHPDGNEPAIDGIQQQHDDVLAKPESVDVRTILYLFSTSFRDGTSLSRNDA</sequence>
<organism evidence="1 3">
    <name type="scientific">Rhynchophorus ferrugineus</name>
    <name type="common">Red palm weevil</name>
    <name type="synonym">Curculio ferrugineus</name>
    <dbReference type="NCBI Taxonomy" id="354439"/>
    <lineage>
        <taxon>Eukaryota</taxon>
        <taxon>Metazoa</taxon>
        <taxon>Ecdysozoa</taxon>
        <taxon>Arthropoda</taxon>
        <taxon>Hexapoda</taxon>
        <taxon>Insecta</taxon>
        <taxon>Pterygota</taxon>
        <taxon>Neoptera</taxon>
        <taxon>Endopterygota</taxon>
        <taxon>Coleoptera</taxon>
        <taxon>Polyphaga</taxon>
        <taxon>Cucujiformia</taxon>
        <taxon>Curculionidae</taxon>
        <taxon>Dryophthorinae</taxon>
        <taxon>Rhynchophorus</taxon>
    </lineage>
</organism>
<keyword evidence="3" id="KW-1185">Reference proteome</keyword>
<gene>
    <name evidence="2" type="ORF">GWI33_000755</name>
    <name evidence="1" type="ORF">GWI33_000756</name>
</gene>
<proteinExistence type="predicted"/>
<reference evidence="1" key="1">
    <citation type="submission" date="2020-08" db="EMBL/GenBank/DDBJ databases">
        <title>Genome sequencing and assembly of the red palm weevil Rhynchophorus ferrugineus.</title>
        <authorList>
            <person name="Dias G.B."/>
            <person name="Bergman C.M."/>
            <person name="Manee M."/>
        </authorList>
    </citation>
    <scope>NUCLEOTIDE SEQUENCE</scope>
    <source>
        <strain evidence="1">AA-2017</strain>
        <tissue evidence="1">Whole larva</tissue>
    </source>
</reference>
<evidence type="ECO:0000313" key="1">
    <source>
        <dbReference type="EMBL" id="KAF7264020.1"/>
    </source>
</evidence>
<evidence type="ECO:0000313" key="3">
    <source>
        <dbReference type="Proteomes" id="UP000625711"/>
    </source>
</evidence>
<name>A0A834HKV7_RHYFE</name>
<dbReference type="AlphaFoldDB" id="A0A834HKV7"/>
<comment type="caution">
    <text evidence="1">The sequence shown here is derived from an EMBL/GenBank/DDBJ whole genome shotgun (WGS) entry which is preliminary data.</text>
</comment>